<feature type="non-terminal residue" evidence="2">
    <location>
        <position position="128"/>
    </location>
</feature>
<feature type="compositionally biased region" description="Basic and acidic residues" evidence="1">
    <location>
        <begin position="1"/>
        <end position="25"/>
    </location>
</feature>
<reference evidence="2" key="1">
    <citation type="submission" date="2020-02" db="EMBL/GenBank/DDBJ databases">
        <authorList>
            <person name="Meier V. D."/>
        </authorList>
    </citation>
    <scope>NUCLEOTIDE SEQUENCE</scope>
    <source>
        <strain evidence="2">AVDCRST_MAG51</strain>
    </source>
</reference>
<protein>
    <submittedName>
        <fullName evidence="2">NAD-dependent glyceraldehyde-3-phosphate dehydrogenase</fullName>
        <ecNumber evidence="2">1.2.1.12</ecNumber>
    </submittedName>
</protein>
<dbReference type="EMBL" id="CADCUX010000742">
    <property type="protein sequence ID" value="CAA9442816.1"/>
    <property type="molecule type" value="Genomic_DNA"/>
</dbReference>
<sequence>PVVDRRGQGGGRGDPRAEQEADRHGVPGADLRCVRGGPDGGAEPGGQLQGDLRRVQGPVRGCAQGRARLHRGQGGGHRLPRRPPHLDLRRRSRHRTGQHLRQAGELVRQRVGLLEQGAGDVPRGRQPL</sequence>
<feature type="region of interest" description="Disordered" evidence="1">
    <location>
        <begin position="1"/>
        <end position="108"/>
    </location>
</feature>
<dbReference type="EC" id="1.2.1.12" evidence="2"/>
<dbReference type="GO" id="GO:0004365">
    <property type="term" value="F:glyceraldehyde-3-phosphate dehydrogenase (NAD+) (phosphorylating) activity"/>
    <property type="evidence" value="ECO:0007669"/>
    <property type="project" value="UniProtKB-EC"/>
</dbReference>
<name>A0A6J4QKU0_9BURK</name>
<evidence type="ECO:0000256" key="1">
    <source>
        <dbReference type="SAM" id="MobiDB-lite"/>
    </source>
</evidence>
<accession>A0A6J4QKU0</accession>
<keyword evidence="2" id="KW-0560">Oxidoreductase</keyword>
<feature type="compositionally biased region" description="Gly residues" evidence="1">
    <location>
        <begin position="37"/>
        <end position="48"/>
    </location>
</feature>
<dbReference type="AlphaFoldDB" id="A0A6J4QKU0"/>
<feature type="non-terminal residue" evidence="2">
    <location>
        <position position="1"/>
    </location>
</feature>
<evidence type="ECO:0000313" key="2">
    <source>
        <dbReference type="EMBL" id="CAA9442816.1"/>
    </source>
</evidence>
<organism evidence="2">
    <name type="scientific">uncultured Ramlibacter sp</name>
    <dbReference type="NCBI Taxonomy" id="260755"/>
    <lineage>
        <taxon>Bacteria</taxon>
        <taxon>Pseudomonadati</taxon>
        <taxon>Pseudomonadota</taxon>
        <taxon>Betaproteobacteria</taxon>
        <taxon>Burkholderiales</taxon>
        <taxon>Comamonadaceae</taxon>
        <taxon>Ramlibacter</taxon>
        <taxon>environmental samples</taxon>
    </lineage>
</organism>
<proteinExistence type="predicted"/>
<gene>
    <name evidence="2" type="ORF">AVDCRST_MAG51-3431</name>
</gene>